<dbReference type="AlphaFoldDB" id="X0QX50"/>
<protein>
    <submittedName>
        <fullName evidence="2">Uncharacterized protein</fullName>
    </submittedName>
</protein>
<gene>
    <name evidence="2" type="ORF">RW1_006_00740</name>
</gene>
<name>X0QX50_RHOWR</name>
<dbReference type="EMBL" id="BAWF01000006">
    <property type="protein sequence ID" value="GAF43180.1"/>
    <property type="molecule type" value="Genomic_DNA"/>
</dbReference>
<accession>X0QX50</accession>
<sequence>MTTAYDIDLRPILTGRLTDASPDLLRSLLSTFIDALMGARGRHPVRRPLRRTLFSDRTNSRNGCRHRDFAPPSSSYRAVPPPAPALSTSPSPSRLRLALPGLVAAAQQACRAGADSVVAKDLDAQ</sequence>
<proteinExistence type="predicted"/>
<organism evidence="2 3">
    <name type="scientific">Rhodococcus wratislaviensis NBRC 100605</name>
    <dbReference type="NCBI Taxonomy" id="1219028"/>
    <lineage>
        <taxon>Bacteria</taxon>
        <taxon>Bacillati</taxon>
        <taxon>Actinomycetota</taxon>
        <taxon>Actinomycetes</taxon>
        <taxon>Mycobacteriales</taxon>
        <taxon>Nocardiaceae</taxon>
        <taxon>Rhodococcus</taxon>
    </lineage>
</organism>
<evidence type="ECO:0000313" key="3">
    <source>
        <dbReference type="Proteomes" id="UP000019491"/>
    </source>
</evidence>
<feature type="region of interest" description="Disordered" evidence="1">
    <location>
        <begin position="56"/>
        <end position="92"/>
    </location>
</feature>
<dbReference type="Proteomes" id="UP000019491">
    <property type="component" value="Unassembled WGS sequence"/>
</dbReference>
<evidence type="ECO:0000256" key="1">
    <source>
        <dbReference type="SAM" id="MobiDB-lite"/>
    </source>
</evidence>
<comment type="caution">
    <text evidence="2">The sequence shown here is derived from an EMBL/GenBank/DDBJ whole genome shotgun (WGS) entry which is preliminary data.</text>
</comment>
<evidence type="ECO:0000313" key="2">
    <source>
        <dbReference type="EMBL" id="GAF43180.1"/>
    </source>
</evidence>
<reference evidence="2 3" key="1">
    <citation type="submission" date="2014-02" db="EMBL/GenBank/DDBJ databases">
        <title>Whole genome shotgun sequence of Rhodococcus wratislaviensis NBRC 100605.</title>
        <authorList>
            <person name="Hosoyama A."/>
            <person name="Tsuchikane K."/>
            <person name="Yoshida I."/>
            <person name="Ohji S."/>
            <person name="Ichikawa N."/>
            <person name="Yamazoe A."/>
            <person name="Fujita N."/>
        </authorList>
    </citation>
    <scope>NUCLEOTIDE SEQUENCE [LARGE SCALE GENOMIC DNA]</scope>
    <source>
        <strain evidence="2 3">NBRC 100605</strain>
    </source>
</reference>
<keyword evidence="3" id="KW-1185">Reference proteome</keyword>